<name>A0A318K4Q4_9NOCA</name>
<gene>
    <name evidence="10" type="ORF">DFR70_106251</name>
</gene>
<comment type="subcellular location">
    <subcellularLocation>
        <location evidence="1">Cell membrane</location>
        <topology evidence="1">Multi-pass membrane protein</topology>
    </subcellularLocation>
</comment>
<dbReference type="GO" id="GO:0022857">
    <property type="term" value="F:transmembrane transporter activity"/>
    <property type="evidence" value="ECO:0007669"/>
    <property type="project" value="InterPro"/>
</dbReference>
<sequence length="430" mass="44242">MTLTDLRSAAAVPTTAWLRPGLALAALGWGANQFAPLIVLYQQRFGLSQAVVNAIFGLYALGLIPALLIGGRVSDRIGRRPVVLAALGLSALATVLLMIGSIETVWLAPGRTLSGVASGLAFGTGAAWLKELSAESGGASAGPRRATVTMTIGFGAGPLVAGVCAQWLPNPAVTAYVPHLFLLCVATVALLRAPDPARVATGPLDRADQDTAVLGQHLRTVLLPFAPWVFGTAALALAYLPALVARTHAEYGVLFGAVATALTALTGVLAQPLAQRINRPGRTRPLTVAMLPVLSGIACAAWAAVAATPLLVLLACALLGVAYGVTQFTGLVEVQRVAPAHRLGTATAAYQVLSYLGFALPYLLSLAQTQLHATPTTLLLAVLGLAAALTAWLTLTYRRAAATAARNARNADPRRPSLAPEDDSGAVCTS</sequence>
<dbReference type="Gene3D" id="1.20.1250.20">
    <property type="entry name" value="MFS general substrate transporter like domains"/>
    <property type="match status" value="2"/>
</dbReference>
<keyword evidence="11" id="KW-1185">Reference proteome</keyword>
<feature type="transmembrane region" description="Helical" evidence="8">
    <location>
        <begin position="343"/>
        <end position="364"/>
    </location>
</feature>
<feature type="transmembrane region" description="Helical" evidence="8">
    <location>
        <begin position="82"/>
        <end position="102"/>
    </location>
</feature>
<dbReference type="RefSeq" id="WP_051186159.1">
    <property type="nucleotide sequence ID" value="NZ_QJKF01000006.1"/>
</dbReference>
<proteinExistence type="predicted"/>
<feature type="transmembrane region" description="Helical" evidence="8">
    <location>
        <begin position="311"/>
        <end position="331"/>
    </location>
</feature>
<dbReference type="PANTHER" id="PTHR23517:SF13">
    <property type="entry name" value="MAJOR FACILITATOR SUPERFAMILY MFS_1"/>
    <property type="match status" value="1"/>
</dbReference>
<feature type="domain" description="Major facilitator superfamily (MFS) profile" evidence="9">
    <location>
        <begin position="9"/>
        <end position="399"/>
    </location>
</feature>
<dbReference type="PROSITE" id="PS50850">
    <property type="entry name" value="MFS"/>
    <property type="match status" value="1"/>
</dbReference>
<dbReference type="InterPro" id="IPR050171">
    <property type="entry name" value="MFS_Transporters"/>
</dbReference>
<dbReference type="Proteomes" id="UP000247569">
    <property type="component" value="Unassembled WGS sequence"/>
</dbReference>
<evidence type="ECO:0000256" key="8">
    <source>
        <dbReference type="SAM" id="Phobius"/>
    </source>
</evidence>
<dbReference type="InterPro" id="IPR036259">
    <property type="entry name" value="MFS_trans_sf"/>
</dbReference>
<feature type="transmembrane region" description="Helical" evidence="8">
    <location>
        <begin position="150"/>
        <end position="168"/>
    </location>
</feature>
<dbReference type="PROSITE" id="PS00216">
    <property type="entry name" value="SUGAR_TRANSPORT_1"/>
    <property type="match status" value="1"/>
</dbReference>
<evidence type="ECO:0000313" key="10">
    <source>
        <dbReference type="EMBL" id="PXX63193.1"/>
    </source>
</evidence>
<reference evidence="10 11" key="1">
    <citation type="submission" date="2018-05" db="EMBL/GenBank/DDBJ databases">
        <title>Genomic Encyclopedia of Type Strains, Phase IV (KMG-IV): sequencing the most valuable type-strain genomes for metagenomic binning, comparative biology and taxonomic classification.</title>
        <authorList>
            <person name="Goeker M."/>
        </authorList>
    </citation>
    <scope>NUCLEOTIDE SEQUENCE [LARGE SCALE GENOMIC DNA]</scope>
    <source>
        <strain evidence="10 11">DSM 44704</strain>
    </source>
</reference>
<dbReference type="InterPro" id="IPR011701">
    <property type="entry name" value="MFS"/>
</dbReference>
<organism evidence="10 11">
    <name type="scientific">Nocardia tenerifensis</name>
    <dbReference type="NCBI Taxonomy" id="228006"/>
    <lineage>
        <taxon>Bacteria</taxon>
        <taxon>Bacillati</taxon>
        <taxon>Actinomycetota</taxon>
        <taxon>Actinomycetes</taxon>
        <taxon>Mycobacteriales</taxon>
        <taxon>Nocardiaceae</taxon>
        <taxon>Nocardia</taxon>
    </lineage>
</organism>
<evidence type="ECO:0000259" key="9">
    <source>
        <dbReference type="PROSITE" id="PS50850"/>
    </source>
</evidence>
<protein>
    <submittedName>
        <fullName evidence="10">Putative MFS family arabinose efflux permease</fullName>
    </submittedName>
</protein>
<keyword evidence="6 8" id="KW-0472">Membrane</keyword>
<accession>A0A318K4Q4</accession>
<keyword evidence="2" id="KW-0813">Transport</keyword>
<evidence type="ECO:0000256" key="3">
    <source>
        <dbReference type="ARBA" id="ARBA00022475"/>
    </source>
</evidence>
<feature type="transmembrane region" description="Helical" evidence="8">
    <location>
        <begin position="49"/>
        <end position="70"/>
    </location>
</feature>
<dbReference type="OrthoDB" id="5242249at2"/>
<feature type="transmembrane region" description="Helical" evidence="8">
    <location>
        <begin position="376"/>
        <end position="397"/>
    </location>
</feature>
<dbReference type="EMBL" id="QJKF01000006">
    <property type="protein sequence ID" value="PXX63193.1"/>
    <property type="molecule type" value="Genomic_DNA"/>
</dbReference>
<keyword evidence="4 8" id="KW-0812">Transmembrane</keyword>
<keyword evidence="3" id="KW-1003">Cell membrane</keyword>
<dbReference type="InterPro" id="IPR020846">
    <property type="entry name" value="MFS_dom"/>
</dbReference>
<evidence type="ECO:0000256" key="7">
    <source>
        <dbReference type="SAM" id="MobiDB-lite"/>
    </source>
</evidence>
<evidence type="ECO:0000256" key="2">
    <source>
        <dbReference type="ARBA" id="ARBA00022448"/>
    </source>
</evidence>
<feature type="transmembrane region" description="Helical" evidence="8">
    <location>
        <begin position="251"/>
        <end position="274"/>
    </location>
</feature>
<evidence type="ECO:0000256" key="1">
    <source>
        <dbReference type="ARBA" id="ARBA00004651"/>
    </source>
</evidence>
<dbReference type="AlphaFoldDB" id="A0A318K4Q4"/>
<evidence type="ECO:0000256" key="6">
    <source>
        <dbReference type="ARBA" id="ARBA00023136"/>
    </source>
</evidence>
<feature type="region of interest" description="Disordered" evidence="7">
    <location>
        <begin position="406"/>
        <end position="430"/>
    </location>
</feature>
<dbReference type="PANTHER" id="PTHR23517">
    <property type="entry name" value="RESISTANCE PROTEIN MDTM, PUTATIVE-RELATED-RELATED"/>
    <property type="match status" value="1"/>
</dbReference>
<keyword evidence="5 8" id="KW-1133">Transmembrane helix</keyword>
<dbReference type="GO" id="GO:0005886">
    <property type="term" value="C:plasma membrane"/>
    <property type="evidence" value="ECO:0007669"/>
    <property type="project" value="UniProtKB-SubCell"/>
</dbReference>
<dbReference type="InterPro" id="IPR005829">
    <property type="entry name" value="Sugar_transporter_CS"/>
</dbReference>
<evidence type="ECO:0000256" key="4">
    <source>
        <dbReference type="ARBA" id="ARBA00022692"/>
    </source>
</evidence>
<feature type="transmembrane region" description="Helical" evidence="8">
    <location>
        <begin position="174"/>
        <end position="191"/>
    </location>
</feature>
<dbReference type="SUPFAM" id="SSF103473">
    <property type="entry name" value="MFS general substrate transporter"/>
    <property type="match status" value="1"/>
</dbReference>
<dbReference type="Pfam" id="PF07690">
    <property type="entry name" value="MFS_1"/>
    <property type="match status" value="1"/>
</dbReference>
<evidence type="ECO:0000256" key="5">
    <source>
        <dbReference type="ARBA" id="ARBA00022989"/>
    </source>
</evidence>
<comment type="caution">
    <text evidence="10">The sequence shown here is derived from an EMBL/GenBank/DDBJ whole genome shotgun (WGS) entry which is preliminary data.</text>
</comment>
<evidence type="ECO:0000313" key="11">
    <source>
        <dbReference type="Proteomes" id="UP000247569"/>
    </source>
</evidence>
<feature type="transmembrane region" description="Helical" evidence="8">
    <location>
        <begin position="225"/>
        <end position="245"/>
    </location>
</feature>